<evidence type="ECO:0000313" key="10">
    <source>
        <dbReference type="EMBL" id="MBB6470050.1"/>
    </source>
</evidence>
<accession>A0A8E2BGV1</accession>
<feature type="compositionally biased region" description="Basic and acidic residues" evidence="8">
    <location>
        <begin position="1"/>
        <end position="11"/>
    </location>
</feature>
<dbReference type="EMBL" id="JACHGI010000022">
    <property type="protein sequence ID" value="MBB6470050.1"/>
    <property type="molecule type" value="Genomic_DNA"/>
</dbReference>
<evidence type="ECO:0000256" key="8">
    <source>
        <dbReference type="SAM" id="MobiDB-lite"/>
    </source>
</evidence>
<evidence type="ECO:0000256" key="3">
    <source>
        <dbReference type="ARBA" id="ARBA00022475"/>
    </source>
</evidence>
<proteinExistence type="inferred from homology"/>
<dbReference type="GO" id="GO:0055085">
    <property type="term" value="P:transmembrane transport"/>
    <property type="evidence" value="ECO:0007669"/>
    <property type="project" value="InterPro"/>
</dbReference>
<evidence type="ECO:0000256" key="5">
    <source>
        <dbReference type="ARBA" id="ARBA00022989"/>
    </source>
</evidence>
<protein>
    <submittedName>
        <fullName evidence="10">NitT/TauT family transport system permease protein</fullName>
    </submittedName>
</protein>
<dbReference type="PANTHER" id="PTHR30151">
    <property type="entry name" value="ALKANE SULFONATE ABC TRANSPORTER-RELATED, MEMBRANE SUBUNIT"/>
    <property type="match status" value="1"/>
</dbReference>
<evidence type="ECO:0000256" key="1">
    <source>
        <dbReference type="ARBA" id="ARBA00004651"/>
    </source>
</evidence>
<keyword evidence="6 7" id="KW-0472">Membrane</keyword>
<organism evidence="10 11">
    <name type="scientific">Aminobacter carboxidus</name>
    <dbReference type="NCBI Taxonomy" id="376165"/>
    <lineage>
        <taxon>Bacteria</taxon>
        <taxon>Pseudomonadati</taxon>
        <taxon>Pseudomonadota</taxon>
        <taxon>Alphaproteobacteria</taxon>
        <taxon>Hyphomicrobiales</taxon>
        <taxon>Phyllobacteriaceae</taxon>
        <taxon>Aminobacter</taxon>
    </lineage>
</organism>
<dbReference type="SUPFAM" id="SSF161098">
    <property type="entry name" value="MetI-like"/>
    <property type="match status" value="1"/>
</dbReference>
<feature type="transmembrane region" description="Helical" evidence="7">
    <location>
        <begin position="132"/>
        <end position="151"/>
    </location>
</feature>
<feature type="transmembrane region" description="Helical" evidence="7">
    <location>
        <begin position="254"/>
        <end position="279"/>
    </location>
</feature>
<dbReference type="GO" id="GO:0005886">
    <property type="term" value="C:plasma membrane"/>
    <property type="evidence" value="ECO:0007669"/>
    <property type="project" value="UniProtKB-SubCell"/>
</dbReference>
<dbReference type="InterPro" id="IPR000515">
    <property type="entry name" value="MetI-like"/>
</dbReference>
<dbReference type="Proteomes" id="UP000532373">
    <property type="component" value="Unassembled WGS sequence"/>
</dbReference>
<feature type="domain" description="ABC transmembrane type-1" evidence="9">
    <location>
        <begin position="120"/>
        <end position="304"/>
    </location>
</feature>
<keyword evidence="4 7" id="KW-0812">Transmembrane</keyword>
<dbReference type="Gene3D" id="1.10.3720.10">
    <property type="entry name" value="MetI-like"/>
    <property type="match status" value="1"/>
</dbReference>
<comment type="caution">
    <text evidence="10">The sequence shown here is derived from an EMBL/GenBank/DDBJ whole genome shotgun (WGS) entry which is preliminary data.</text>
</comment>
<dbReference type="InterPro" id="IPR035906">
    <property type="entry name" value="MetI-like_sf"/>
</dbReference>
<evidence type="ECO:0000256" key="2">
    <source>
        <dbReference type="ARBA" id="ARBA00022448"/>
    </source>
</evidence>
<evidence type="ECO:0000256" key="7">
    <source>
        <dbReference type="RuleBase" id="RU363032"/>
    </source>
</evidence>
<evidence type="ECO:0000256" key="4">
    <source>
        <dbReference type="ARBA" id="ARBA00022692"/>
    </source>
</evidence>
<keyword evidence="3" id="KW-1003">Cell membrane</keyword>
<dbReference type="Pfam" id="PF00528">
    <property type="entry name" value="BPD_transp_1"/>
    <property type="match status" value="1"/>
</dbReference>
<sequence>MSRTDERDHRHTASAATHLGNQGPAGIRGNFDTPAQSSGDLLMISSPARAVAPDSMAHTAMASQKPGFFDRNKGIVLPLLVFAGALLLWEWAVRFFEVKAFIAPAPSTVLSTLVAEFPMLMQNLGVTAFESIVGFVIGNVFACLIAVAFVYRRWIDQAFFPLIVVINTIPLVAKAPILVLLLGNGFVPKIIIVATICFFPTLVNMTRGLRDVSEQHLELMKILSASEREVFVKLRFYGALPYLFSALKITASSAVVGAIIGEWIGATTGIGALIIQATYQYDSAMLYATIIVASAFSAIFFGLVAWLEKHMLKWRFDGTK</sequence>
<evidence type="ECO:0000256" key="6">
    <source>
        <dbReference type="ARBA" id="ARBA00023136"/>
    </source>
</evidence>
<comment type="subcellular location">
    <subcellularLocation>
        <location evidence="1 7">Cell membrane</location>
        <topology evidence="1 7">Multi-pass membrane protein</topology>
    </subcellularLocation>
</comment>
<evidence type="ECO:0000313" key="11">
    <source>
        <dbReference type="Proteomes" id="UP000532373"/>
    </source>
</evidence>
<keyword evidence="5 7" id="KW-1133">Transmembrane helix</keyword>
<dbReference type="PANTHER" id="PTHR30151:SF20">
    <property type="entry name" value="ABC TRANSPORTER PERMEASE PROTEIN HI_0355-RELATED"/>
    <property type="match status" value="1"/>
</dbReference>
<gene>
    <name evidence="10" type="ORF">HNQ96_005944</name>
</gene>
<dbReference type="PROSITE" id="PS50928">
    <property type="entry name" value="ABC_TM1"/>
    <property type="match status" value="1"/>
</dbReference>
<dbReference type="CDD" id="cd06261">
    <property type="entry name" value="TM_PBP2"/>
    <property type="match status" value="1"/>
</dbReference>
<dbReference type="AlphaFoldDB" id="A0A8E2BGV1"/>
<name>A0A8E2BGV1_9HYPH</name>
<comment type="similarity">
    <text evidence="7">Belongs to the binding-protein-dependent transport system permease family.</text>
</comment>
<reference evidence="10 11" key="1">
    <citation type="submission" date="2020-08" db="EMBL/GenBank/DDBJ databases">
        <title>Genomic Encyclopedia of Type Strains, Phase IV (KMG-IV): sequencing the most valuable type-strain genomes for metagenomic binning, comparative biology and taxonomic classification.</title>
        <authorList>
            <person name="Goeker M."/>
        </authorList>
    </citation>
    <scope>NUCLEOTIDE SEQUENCE [LARGE SCALE GENOMIC DNA]</scope>
    <source>
        <strain evidence="10 11">DSM 17454</strain>
    </source>
</reference>
<feature type="transmembrane region" description="Helical" evidence="7">
    <location>
        <begin position="285"/>
        <end position="307"/>
    </location>
</feature>
<feature type="region of interest" description="Disordered" evidence="8">
    <location>
        <begin position="1"/>
        <end position="31"/>
    </location>
</feature>
<evidence type="ECO:0000259" key="9">
    <source>
        <dbReference type="PROSITE" id="PS50928"/>
    </source>
</evidence>
<keyword evidence="2 7" id="KW-0813">Transport</keyword>
<feature type="transmembrane region" description="Helical" evidence="7">
    <location>
        <begin position="186"/>
        <end position="203"/>
    </location>
</feature>
<feature type="transmembrane region" description="Helical" evidence="7">
    <location>
        <begin position="75"/>
        <end position="93"/>
    </location>
</feature>
<feature type="transmembrane region" description="Helical" evidence="7">
    <location>
        <begin position="158"/>
        <end position="180"/>
    </location>
</feature>